<comment type="caution">
    <text evidence="2">The sequence shown here is derived from an EMBL/GenBank/DDBJ whole genome shotgun (WGS) entry which is preliminary data.</text>
</comment>
<protein>
    <submittedName>
        <fullName evidence="2">Complex I NDUFA9 subunit family protein</fullName>
    </submittedName>
</protein>
<evidence type="ECO:0000259" key="1">
    <source>
        <dbReference type="Pfam" id="PF01370"/>
    </source>
</evidence>
<dbReference type="GO" id="GO:0044877">
    <property type="term" value="F:protein-containing complex binding"/>
    <property type="evidence" value="ECO:0007669"/>
    <property type="project" value="TreeGrafter"/>
</dbReference>
<dbReference type="OrthoDB" id="9776313at2"/>
<dbReference type="AlphaFoldDB" id="A0A1I4SPY5"/>
<gene>
    <name evidence="2" type="ORF">CXZ10_13655</name>
</gene>
<feature type="domain" description="NAD-dependent epimerase/dehydratase" evidence="1">
    <location>
        <begin position="11"/>
        <end position="220"/>
    </location>
</feature>
<dbReference type="Proteomes" id="UP000233491">
    <property type="component" value="Unassembled WGS sequence"/>
</dbReference>
<dbReference type="Pfam" id="PF01370">
    <property type="entry name" value="Epimerase"/>
    <property type="match status" value="1"/>
</dbReference>
<sequence length="326" mass="34179">MPLVREDKPIVTIFGASGFLGRHVVRAFAKRDWRIRAACRRPDLAAHLQPLGGLGQIMPMQANLRYRASVDRAVSGADAVVNLVGILSASGRQTHSAVQAFGARAVAEASAAAGISRLVHVSAIGADAASPSVYARTKAAGEAAVFDVVPDAVVLRPSVVFGPEDHFINRFGELSMMSPVLPLIGGGLTLLQPVFAGDVAEAIACAVDDGIAGGRIYELGGPEVLTFRAIIERLLAETGRRRHLLTIPFGLASLLARLTAWMPGAPLTPDQVELLKAGSVVSAAAIGEGRTLEAFGISPTSLAAVLPEYAVRFRPHGQYDRDNATA</sequence>
<accession>A0A1I4SPY5</accession>
<dbReference type="PANTHER" id="PTHR12126:SF11">
    <property type="entry name" value="NADH DEHYDROGENASE [UBIQUINONE] 1 ALPHA SUBCOMPLEX SUBUNIT 9, MITOCHONDRIAL"/>
    <property type="match status" value="1"/>
</dbReference>
<proteinExistence type="predicted"/>
<dbReference type="FunFam" id="3.40.50.720:FF:000702">
    <property type="entry name" value="NADH dehydrogenase (Ubiquinone)"/>
    <property type="match status" value="1"/>
</dbReference>
<reference evidence="2 3" key="1">
    <citation type="submission" date="2017-12" db="EMBL/GenBank/DDBJ databases">
        <title>Anaerobic carbon monoxide metabolism by Pleomorphomonas carboxyditropha sp. nov., a new mesophilic hydrogenogenic carboxidotroph.</title>
        <authorList>
            <person name="Esquivel-Elizondo S."/>
            <person name="Krajmalnik-Brown R."/>
        </authorList>
    </citation>
    <scope>NUCLEOTIDE SEQUENCE [LARGE SCALE GENOMIC DNA]</scope>
    <source>
        <strain evidence="2 3">R5-392</strain>
    </source>
</reference>
<dbReference type="InterPro" id="IPR036291">
    <property type="entry name" value="NAD(P)-bd_dom_sf"/>
</dbReference>
<dbReference type="Gene3D" id="3.40.50.720">
    <property type="entry name" value="NAD(P)-binding Rossmann-like Domain"/>
    <property type="match status" value="1"/>
</dbReference>
<name>A0A1I4SPY5_9HYPH</name>
<keyword evidence="3" id="KW-1185">Reference proteome</keyword>
<evidence type="ECO:0000313" key="2">
    <source>
        <dbReference type="EMBL" id="PKR88453.1"/>
    </source>
</evidence>
<dbReference type="EMBL" id="PJNW01000011">
    <property type="protein sequence ID" value="PKR88453.1"/>
    <property type="molecule type" value="Genomic_DNA"/>
</dbReference>
<organism evidence="2 3">
    <name type="scientific">Pleomorphomonas diazotrophica</name>
    <dbReference type="NCBI Taxonomy" id="1166257"/>
    <lineage>
        <taxon>Bacteria</taxon>
        <taxon>Pseudomonadati</taxon>
        <taxon>Pseudomonadota</taxon>
        <taxon>Alphaproteobacteria</taxon>
        <taxon>Hyphomicrobiales</taxon>
        <taxon>Pleomorphomonadaceae</taxon>
        <taxon>Pleomorphomonas</taxon>
    </lineage>
</organism>
<dbReference type="InterPro" id="IPR001509">
    <property type="entry name" value="Epimerase_deHydtase"/>
</dbReference>
<dbReference type="PANTHER" id="PTHR12126">
    <property type="entry name" value="NADH-UBIQUINONE OXIDOREDUCTASE 39 KDA SUBUNIT-RELATED"/>
    <property type="match status" value="1"/>
</dbReference>
<dbReference type="InterPro" id="IPR051207">
    <property type="entry name" value="ComplexI_NDUFA9_subunit"/>
</dbReference>
<dbReference type="CDD" id="cd05271">
    <property type="entry name" value="NDUFA9_like_SDR_a"/>
    <property type="match status" value="1"/>
</dbReference>
<evidence type="ECO:0000313" key="3">
    <source>
        <dbReference type="Proteomes" id="UP000233491"/>
    </source>
</evidence>
<dbReference type="SUPFAM" id="SSF51735">
    <property type="entry name" value="NAD(P)-binding Rossmann-fold domains"/>
    <property type="match status" value="1"/>
</dbReference>
<dbReference type="RefSeq" id="WP_101289907.1">
    <property type="nucleotide sequence ID" value="NZ_FOUQ01000004.1"/>
</dbReference>